<dbReference type="Proteomes" id="UP001213000">
    <property type="component" value="Unassembled WGS sequence"/>
</dbReference>
<gene>
    <name evidence="2" type="ORF">NP233_g12766</name>
</gene>
<sequence>MVTFQELEARLAQLQNHQARPSVSDYQPKPPVVALALNPQIPFLESASRSSVVVGDTDGDIDHSSALSQPDPSPPSDSATTKVDWAMSGLLRAKEKTDIVLYATYCRVLALYHFSRYQTKRDILDLKEAAEYSVTTYLLLTDTVPVVLDLILPQTMTVLRAYQLKIHDMFPSLASINVLEASEELIRRSPETIDPPPSICTIPLGETFFKVFLRQKILCMQKWRLHSMKRF</sequence>
<comment type="caution">
    <text evidence="2">The sequence shown here is derived from an EMBL/GenBank/DDBJ whole genome shotgun (WGS) entry which is preliminary data.</text>
</comment>
<dbReference type="AlphaFoldDB" id="A0AAD5YJ70"/>
<proteinExistence type="predicted"/>
<protein>
    <submittedName>
        <fullName evidence="2">Uncharacterized protein</fullName>
    </submittedName>
</protein>
<name>A0AAD5YJ70_9AGAR</name>
<evidence type="ECO:0000313" key="2">
    <source>
        <dbReference type="EMBL" id="KAJ3552916.1"/>
    </source>
</evidence>
<keyword evidence="3" id="KW-1185">Reference proteome</keyword>
<accession>A0AAD5YJ70</accession>
<evidence type="ECO:0000256" key="1">
    <source>
        <dbReference type="SAM" id="MobiDB-lite"/>
    </source>
</evidence>
<feature type="region of interest" description="Disordered" evidence="1">
    <location>
        <begin position="60"/>
        <end position="81"/>
    </location>
</feature>
<dbReference type="EMBL" id="JANIEX010001984">
    <property type="protein sequence ID" value="KAJ3552916.1"/>
    <property type="molecule type" value="Genomic_DNA"/>
</dbReference>
<reference evidence="2" key="1">
    <citation type="submission" date="2022-07" db="EMBL/GenBank/DDBJ databases">
        <title>Genome Sequence of Leucocoprinus birnbaumii.</title>
        <authorList>
            <person name="Buettner E."/>
        </authorList>
    </citation>
    <scope>NUCLEOTIDE SEQUENCE</scope>
    <source>
        <strain evidence="2">VT141</strain>
    </source>
</reference>
<organism evidence="2 3">
    <name type="scientific">Leucocoprinus birnbaumii</name>
    <dbReference type="NCBI Taxonomy" id="56174"/>
    <lineage>
        <taxon>Eukaryota</taxon>
        <taxon>Fungi</taxon>
        <taxon>Dikarya</taxon>
        <taxon>Basidiomycota</taxon>
        <taxon>Agaricomycotina</taxon>
        <taxon>Agaricomycetes</taxon>
        <taxon>Agaricomycetidae</taxon>
        <taxon>Agaricales</taxon>
        <taxon>Agaricineae</taxon>
        <taxon>Agaricaceae</taxon>
        <taxon>Leucocoprinus</taxon>
    </lineage>
</organism>
<evidence type="ECO:0000313" key="3">
    <source>
        <dbReference type="Proteomes" id="UP001213000"/>
    </source>
</evidence>